<reference evidence="2" key="1">
    <citation type="journal article" date="2023" name="G3 (Bethesda)">
        <title>Genome assembly and association tests identify interacting loci associated with vigor, precocity, and sex in interspecific pistachio rootstocks.</title>
        <authorList>
            <person name="Palmer W."/>
            <person name="Jacygrad E."/>
            <person name="Sagayaradj S."/>
            <person name="Cavanaugh K."/>
            <person name="Han R."/>
            <person name="Bertier L."/>
            <person name="Beede B."/>
            <person name="Kafkas S."/>
            <person name="Golino D."/>
            <person name="Preece J."/>
            <person name="Michelmore R."/>
        </authorList>
    </citation>
    <scope>NUCLEOTIDE SEQUENCE [LARGE SCALE GENOMIC DNA]</scope>
</reference>
<organism evidence="1 2">
    <name type="scientific">Pistacia integerrima</name>
    <dbReference type="NCBI Taxonomy" id="434235"/>
    <lineage>
        <taxon>Eukaryota</taxon>
        <taxon>Viridiplantae</taxon>
        <taxon>Streptophyta</taxon>
        <taxon>Embryophyta</taxon>
        <taxon>Tracheophyta</taxon>
        <taxon>Spermatophyta</taxon>
        <taxon>Magnoliopsida</taxon>
        <taxon>eudicotyledons</taxon>
        <taxon>Gunneridae</taxon>
        <taxon>Pentapetalae</taxon>
        <taxon>rosids</taxon>
        <taxon>malvids</taxon>
        <taxon>Sapindales</taxon>
        <taxon>Anacardiaceae</taxon>
        <taxon>Pistacia</taxon>
    </lineage>
</organism>
<name>A0ACC0ZA33_9ROSI</name>
<evidence type="ECO:0000313" key="2">
    <source>
        <dbReference type="Proteomes" id="UP001163603"/>
    </source>
</evidence>
<proteinExistence type="predicted"/>
<dbReference type="EMBL" id="CM047738">
    <property type="protein sequence ID" value="KAJ0047208.1"/>
    <property type="molecule type" value="Genomic_DNA"/>
</dbReference>
<dbReference type="Proteomes" id="UP001163603">
    <property type="component" value="Chromosome 3"/>
</dbReference>
<comment type="caution">
    <text evidence="1">The sequence shown here is derived from an EMBL/GenBank/DDBJ whole genome shotgun (WGS) entry which is preliminary data.</text>
</comment>
<accession>A0ACC0ZA33</accession>
<keyword evidence="2" id="KW-1185">Reference proteome</keyword>
<sequence>MDNSERDGEAAAPSSSSASPPSSFKLFNRKGSVHQFMGGGKIADILLWKRWRVSFGVIVVATVAWLIFERSGLPSLSICSDVLLLLIVVLFVRANFAAYRDKQLQTLPELVLSEEMVNNAAASFRVKINNMLYLAHDITVGKDFRLFFQVRVDLLCEDNKIRQHVVRVLEFCCDEFELPMRKTVPQAKVVICLWLLSAIGSYFSFFTLAYIGTILSITVPAIYSRYEEHVDRCYGLIHNKLSQQYKIVDDNVISRIPRTLAKEKDT</sequence>
<protein>
    <submittedName>
        <fullName evidence="1">Uncharacterized protein</fullName>
    </submittedName>
</protein>
<gene>
    <name evidence="1" type="ORF">Pint_06632</name>
</gene>
<evidence type="ECO:0000313" key="1">
    <source>
        <dbReference type="EMBL" id="KAJ0047208.1"/>
    </source>
</evidence>